<dbReference type="Proteomes" id="UP000178372">
    <property type="component" value="Unassembled WGS sequence"/>
</dbReference>
<comment type="caution">
    <text evidence="1">The sequence shown here is derived from an EMBL/GenBank/DDBJ whole genome shotgun (WGS) entry which is preliminary data.</text>
</comment>
<gene>
    <name evidence="1" type="ORF">A2690_00290</name>
</gene>
<protein>
    <submittedName>
        <fullName evidence="1">Uncharacterized protein</fullName>
    </submittedName>
</protein>
<accession>A0A1F7G9A1</accession>
<reference evidence="1 2" key="1">
    <citation type="journal article" date="2016" name="Nat. Commun.">
        <title>Thousands of microbial genomes shed light on interconnected biogeochemical processes in an aquifer system.</title>
        <authorList>
            <person name="Anantharaman K."/>
            <person name="Brown C.T."/>
            <person name="Hug L.A."/>
            <person name="Sharon I."/>
            <person name="Castelle C.J."/>
            <person name="Probst A.J."/>
            <person name="Thomas B.C."/>
            <person name="Singh A."/>
            <person name="Wilkins M.J."/>
            <person name="Karaoz U."/>
            <person name="Brodie E.L."/>
            <person name="Williams K.H."/>
            <person name="Hubbard S.S."/>
            <person name="Banfield J.F."/>
        </authorList>
    </citation>
    <scope>NUCLEOTIDE SEQUENCE [LARGE SCALE GENOMIC DNA]</scope>
</reference>
<sequence length="95" mass="11011">MAKTKLMMLARKLRKNGNSIKEIALKLHVSSGSVSIWCRDIELTQEQIDNLQRRMKDPYYGKRAIYLKTVKDKKDQTIAKLFLKGKQSISTLSLR</sequence>
<organism evidence="1 2">
    <name type="scientific">Candidatus Roizmanbacteria bacterium RIFCSPHIGHO2_01_FULL_39_12b</name>
    <dbReference type="NCBI Taxonomy" id="1802030"/>
    <lineage>
        <taxon>Bacteria</taxon>
        <taxon>Candidatus Roizmaniibacteriota</taxon>
    </lineage>
</organism>
<name>A0A1F7G9A1_9BACT</name>
<dbReference type="AlphaFoldDB" id="A0A1F7G9A1"/>
<evidence type="ECO:0000313" key="2">
    <source>
        <dbReference type="Proteomes" id="UP000178372"/>
    </source>
</evidence>
<dbReference type="EMBL" id="MFZF01000033">
    <property type="protein sequence ID" value="OGK15202.1"/>
    <property type="molecule type" value="Genomic_DNA"/>
</dbReference>
<evidence type="ECO:0000313" key="1">
    <source>
        <dbReference type="EMBL" id="OGK15202.1"/>
    </source>
</evidence>
<proteinExistence type="predicted"/>